<dbReference type="RefSeq" id="WP_108244212.1">
    <property type="nucleotide sequence ID" value="NZ_WYET01000007.1"/>
</dbReference>
<dbReference type="Pfam" id="PF02706">
    <property type="entry name" value="Wzz"/>
    <property type="match status" value="1"/>
</dbReference>
<keyword evidence="11" id="KW-0067">ATP-binding</keyword>
<dbReference type="GO" id="GO:0005524">
    <property type="term" value="F:ATP binding"/>
    <property type="evidence" value="ECO:0007669"/>
    <property type="project" value="UniProtKB-KW"/>
</dbReference>
<keyword evidence="13 16" id="KW-0472">Membrane</keyword>
<evidence type="ECO:0000313" key="20">
    <source>
        <dbReference type="EMBL" id="NVN19305.1"/>
    </source>
</evidence>
<feature type="domain" description="Tyrosine-protein kinase G-rich" evidence="19">
    <location>
        <begin position="436"/>
        <end position="507"/>
    </location>
</feature>
<evidence type="ECO:0000256" key="16">
    <source>
        <dbReference type="SAM" id="Phobius"/>
    </source>
</evidence>
<dbReference type="SUPFAM" id="SSF52540">
    <property type="entry name" value="P-loop containing nucleoside triphosphate hydrolases"/>
    <property type="match status" value="1"/>
</dbReference>
<gene>
    <name evidence="20" type="ORF">GUA46_13230</name>
</gene>
<keyword evidence="6" id="KW-0997">Cell inner membrane</keyword>
<keyword evidence="10 20" id="KW-0418">Kinase</keyword>
<evidence type="ECO:0000256" key="4">
    <source>
        <dbReference type="ARBA" id="ARBA00011903"/>
    </source>
</evidence>
<dbReference type="NCBIfam" id="TIGR01007">
    <property type="entry name" value="eps_fam"/>
    <property type="match status" value="1"/>
</dbReference>
<evidence type="ECO:0000256" key="1">
    <source>
        <dbReference type="ARBA" id="ARBA00004429"/>
    </source>
</evidence>
<dbReference type="GO" id="GO:0004715">
    <property type="term" value="F:non-membrane spanning protein tyrosine kinase activity"/>
    <property type="evidence" value="ECO:0007669"/>
    <property type="project" value="UniProtKB-EC"/>
</dbReference>
<sequence>MENKFSFKSIDFKEIIRQYTSKWYLFLLAVIFCLGIAFLYNRYTAPLYDAQARIKIEMEGNNNPELAVFQDLGAFQGQMNPIIDEIEIIKSRSNFVEVVKKLQLNTQIFRLGNILDSEIYKDSPFNLNFKESDSIVSQSGFSFYLNVMSDATFGYKRQEDEPYKQNTFGSNISTPLGDMIITPSVENIKIYKDNEFRIVIRPATVVADSYRGRVQITPLERSSNILSLYLQDRIQQRAQDIINALIAVYNENAIEDKKIAADKTSNFIDARITEIYSNLYSVDQSAEEFKTNRGITDISSESNINLSVGMENRQQLESASLQLNMASSMKDMVENQDGYEILPSNLGLSDQTITGTTARYNQLVAERNRLLESSSNLNPVVQNLDKELNTLKSSLLSSLNNTTGNLELQINSLARQQSRINSRIYSAPGNERELRDITRKLETTESLYLYLLEKREEAQIAFASASPPSSIVDAAYSTSSAPVAPNKMINYVAALFLGFVLPFMFIYVSGLLDNTLNSKQDLESVIGNNIPVIAELPKIGKKDRKIVKKDDRSVLAESLRILRTNLNYIQKSQKSKPDNLIFITSSVPGEGKTFISSNLAKIYADTGKKVLLVGADIRNPKLYDFFSSDENVEVGKNVQPRRSTKAGLTEFLVNSDLKVQDITVPAHINENEIDLIFSGKIPPNPTELLMNPRMGELFEKVSKMYDYVIVDTAPLMVVTDTLLISEYASQILYVVKAGATELKVIDFPLKLKEEGKLKGLSFVVNNVKQSELGYGGKYGYGYGKSVKKWWSFS</sequence>
<comment type="similarity">
    <text evidence="3">Belongs to the etk/wzc family.</text>
</comment>
<dbReference type="EMBL" id="WYET01000007">
    <property type="protein sequence ID" value="NVN19305.1"/>
    <property type="molecule type" value="Genomic_DNA"/>
</dbReference>
<name>A0A850NLP6_9FLAO</name>
<evidence type="ECO:0000256" key="12">
    <source>
        <dbReference type="ARBA" id="ARBA00022989"/>
    </source>
</evidence>
<evidence type="ECO:0000256" key="2">
    <source>
        <dbReference type="ARBA" id="ARBA00007316"/>
    </source>
</evidence>
<dbReference type="AlphaFoldDB" id="A0A850NLP6"/>
<dbReference type="InterPro" id="IPR003856">
    <property type="entry name" value="LPS_length_determ_N"/>
</dbReference>
<proteinExistence type="inferred from homology"/>
<dbReference type="GO" id="GO:0005886">
    <property type="term" value="C:plasma membrane"/>
    <property type="evidence" value="ECO:0007669"/>
    <property type="project" value="UniProtKB-SubCell"/>
</dbReference>
<comment type="similarity">
    <text evidence="2">Belongs to the CpsD/CapB family.</text>
</comment>
<evidence type="ECO:0000256" key="7">
    <source>
        <dbReference type="ARBA" id="ARBA00022679"/>
    </source>
</evidence>
<evidence type="ECO:0000256" key="14">
    <source>
        <dbReference type="ARBA" id="ARBA00023137"/>
    </source>
</evidence>
<keyword evidence="8 16" id="KW-0812">Transmembrane</keyword>
<accession>A0A850NLP6</accession>
<dbReference type="InterPro" id="IPR050445">
    <property type="entry name" value="Bact_polysacc_biosynth/exp"/>
</dbReference>
<evidence type="ECO:0000256" key="10">
    <source>
        <dbReference type="ARBA" id="ARBA00022777"/>
    </source>
</evidence>
<evidence type="ECO:0000259" key="17">
    <source>
        <dbReference type="Pfam" id="PF02706"/>
    </source>
</evidence>
<organism evidence="20 21">
    <name type="scientific">Flagellimonas chongwuensis</name>
    <dbReference type="NCBI Taxonomy" id="2697365"/>
    <lineage>
        <taxon>Bacteria</taxon>
        <taxon>Pseudomonadati</taxon>
        <taxon>Bacteroidota</taxon>
        <taxon>Flavobacteriia</taxon>
        <taxon>Flavobacteriales</taxon>
        <taxon>Flavobacteriaceae</taxon>
        <taxon>Flagellimonas</taxon>
    </lineage>
</organism>
<protein>
    <recommendedName>
        <fullName evidence="4">non-specific protein-tyrosine kinase</fullName>
        <ecNumber evidence="4">2.7.10.2</ecNumber>
    </recommendedName>
</protein>
<dbReference type="EC" id="2.7.10.2" evidence="4"/>
<keyword evidence="12 16" id="KW-1133">Transmembrane helix</keyword>
<evidence type="ECO:0000256" key="5">
    <source>
        <dbReference type="ARBA" id="ARBA00022475"/>
    </source>
</evidence>
<dbReference type="InterPro" id="IPR025669">
    <property type="entry name" value="AAA_dom"/>
</dbReference>
<keyword evidence="5" id="KW-1003">Cell membrane</keyword>
<dbReference type="InterPro" id="IPR027417">
    <property type="entry name" value="P-loop_NTPase"/>
</dbReference>
<comment type="catalytic activity">
    <reaction evidence="15">
        <text>L-tyrosyl-[protein] + ATP = O-phospho-L-tyrosyl-[protein] + ADP + H(+)</text>
        <dbReference type="Rhea" id="RHEA:10596"/>
        <dbReference type="Rhea" id="RHEA-COMP:10136"/>
        <dbReference type="Rhea" id="RHEA-COMP:20101"/>
        <dbReference type="ChEBI" id="CHEBI:15378"/>
        <dbReference type="ChEBI" id="CHEBI:30616"/>
        <dbReference type="ChEBI" id="CHEBI:46858"/>
        <dbReference type="ChEBI" id="CHEBI:61978"/>
        <dbReference type="ChEBI" id="CHEBI:456216"/>
        <dbReference type="EC" id="2.7.10.2"/>
    </reaction>
</comment>
<dbReference type="InterPro" id="IPR032807">
    <property type="entry name" value="GNVR"/>
</dbReference>
<keyword evidence="7 20" id="KW-0808">Transferase</keyword>
<feature type="domain" description="AAA" evidence="18">
    <location>
        <begin position="583"/>
        <end position="724"/>
    </location>
</feature>
<comment type="subcellular location">
    <subcellularLocation>
        <location evidence="1">Cell inner membrane</location>
        <topology evidence="1">Multi-pass membrane protein</topology>
    </subcellularLocation>
</comment>
<evidence type="ECO:0000256" key="6">
    <source>
        <dbReference type="ARBA" id="ARBA00022519"/>
    </source>
</evidence>
<feature type="domain" description="Polysaccharide chain length determinant N-terminal" evidence="17">
    <location>
        <begin position="9"/>
        <end position="102"/>
    </location>
</feature>
<evidence type="ECO:0000259" key="19">
    <source>
        <dbReference type="Pfam" id="PF13807"/>
    </source>
</evidence>
<dbReference type="PANTHER" id="PTHR32309:SF13">
    <property type="entry name" value="FERRIC ENTEROBACTIN TRANSPORT PROTEIN FEPE"/>
    <property type="match status" value="1"/>
</dbReference>
<keyword evidence="21" id="KW-1185">Reference proteome</keyword>
<keyword evidence="14" id="KW-0829">Tyrosine-protein kinase</keyword>
<evidence type="ECO:0000256" key="3">
    <source>
        <dbReference type="ARBA" id="ARBA00008883"/>
    </source>
</evidence>
<evidence type="ECO:0000313" key="21">
    <source>
        <dbReference type="Proteomes" id="UP000558089"/>
    </source>
</evidence>
<dbReference type="InterPro" id="IPR005702">
    <property type="entry name" value="Wzc-like_C"/>
</dbReference>
<dbReference type="CDD" id="cd05387">
    <property type="entry name" value="BY-kinase"/>
    <property type="match status" value="1"/>
</dbReference>
<dbReference type="Pfam" id="PF13614">
    <property type="entry name" value="AAA_31"/>
    <property type="match status" value="1"/>
</dbReference>
<dbReference type="Proteomes" id="UP000558089">
    <property type="component" value="Unassembled WGS sequence"/>
</dbReference>
<evidence type="ECO:0000256" key="13">
    <source>
        <dbReference type="ARBA" id="ARBA00023136"/>
    </source>
</evidence>
<evidence type="ECO:0000259" key="18">
    <source>
        <dbReference type="Pfam" id="PF13614"/>
    </source>
</evidence>
<reference evidence="20 21" key="1">
    <citation type="submission" date="2020-01" db="EMBL/GenBank/DDBJ databases">
        <title>Draft Genome Analysis of Muricauda sp. HICW Isolated from coastal seawater of PR China.</title>
        <authorList>
            <person name="Chen M.-X."/>
        </authorList>
    </citation>
    <scope>NUCLEOTIDE SEQUENCE [LARGE SCALE GENOMIC DNA]</scope>
    <source>
        <strain evidence="20 21">HICW</strain>
    </source>
</reference>
<dbReference type="Gene3D" id="3.40.50.300">
    <property type="entry name" value="P-loop containing nucleotide triphosphate hydrolases"/>
    <property type="match status" value="1"/>
</dbReference>
<evidence type="ECO:0000256" key="11">
    <source>
        <dbReference type="ARBA" id="ARBA00022840"/>
    </source>
</evidence>
<comment type="caution">
    <text evidence="20">The sequence shown here is derived from an EMBL/GenBank/DDBJ whole genome shotgun (WGS) entry which is preliminary data.</text>
</comment>
<evidence type="ECO:0000256" key="8">
    <source>
        <dbReference type="ARBA" id="ARBA00022692"/>
    </source>
</evidence>
<feature type="transmembrane region" description="Helical" evidence="16">
    <location>
        <begin position="488"/>
        <end position="512"/>
    </location>
</feature>
<keyword evidence="9" id="KW-0547">Nucleotide-binding</keyword>
<dbReference type="Pfam" id="PF13807">
    <property type="entry name" value="GNVR"/>
    <property type="match status" value="1"/>
</dbReference>
<dbReference type="PANTHER" id="PTHR32309">
    <property type="entry name" value="TYROSINE-PROTEIN KINASE"/>
    <property type="match status" value="1"/>
</dbReference>
<evidence type="ECO:0000256" key="9">
    <source>
        <dbReference type="ARBA" id="ARBA00022741"/>
    </source>
</evidence>
<feature type="transmembrane region" description="Helical" evidence="16">
    <location>
        <begin position="21"/>
        <end position="40"/>
    </location>
</feature>
<evidence type="ECO:0000256" key="15">
    <source>
        <dbReference type="ARBA" id="ARBA00051245"/>
    </source>
</evidence>